<keyword evidence="3" id="KW-1185">Reference proteome</keyword>
<evidence type="ECO:0008006" key="4">
    <source>
        <dbReference type="Google" id="ProtNLM"/>
    </source>
</evidence>
<keyword evidence="1" id="KW-0732">Signal</keyword>
<dbReference type="PANTHER" id="PTHR47590:SF1">
    <property type="entry name" value="F-BOX_KELCH-REPEAT PROTEIN SKIP25"/>
    <property type="match status" value="1"/>
</dbReference>
<dbReference type="Proteomes" id="UP001177003">
    <property type="component" value="Chromosome 5"/>
</dbReference>
<evidence type="ECO:0000256" key="1">
    <source>
        <dbReference type="SAM" id="SignalP"/>
    </source>
</evidence>
<feature type="signal peptide" evidence="1">
    <location>
        <begin position="1"/>
        <end position="18"/>
    </location>
</feature>
<dbReference type="PANTHER" id="PTHR47590">
    <property type="entry name" value="F-BOX/KELCH-REPEAT PROTEIN SKIP25"/>
    <property type="match status" value="1"/>
</dbReference>
<proteinExistence type="predicted"/>
<name>A0AA36EBV9_LACSI</name>
<organism evidence="2 3">
    <name type="scientific">Lactuca saligna</name>
    <name type="common">Willowleaf lettuce</name>
    <dbReference type="NCBI Taxonomy" id="75948"/>
    <lineage>
        <taxon>Eukaryota</taxon>
        <taxon>Viridiplantae</taxon>
        <taxon>Streptophyta</taxon>
        <taxon>Embryophyta</taxon>
        <taxon>Tracheophyta</taxon>
        <taxon>Spermatophyta</taxon>
        <taxon>Magnoliopsida</taxon>
        <taxon>eudicotyledons</taxon>
        <taxon>Gunneridae</taxon>
        <taxon>Pentapetalae</taxon>
        <taxon>asterids</taxon>
        <taxon>campanulids</taxon>
        <taxon>Asterales</taxon>
        <taxon>Asteraceae</taxon>
        <taxon>Cichorioideae</taxon>
        <taxon>Cichorieae</taxon>
        <taxon>Lactucinae</taxon>
        <taxon>Lactuca</taxon>
    </lineage>
</organism>
<reference evidence="2" key="1">
    <citation type="submission" date="2023-04" db="EMBL/GenBank/DDBJ databases">
        <authorList>
            <person name="Vijverberg K."/>
            <person name="Xiong W."/>
            <person name="Schranz E."/>
        </authorList>
    </citation>
    <scope>NUCLEOTIDE SEQUENCE</scope>
</reference>
<gene>
    <name evidence="2" type="ORF">LSALG_LOCUS27593</name>
</gene>
<evidence type="ECO:0000313" key="2">
    <source>
        <dbReference type="EMBL" id="CAI9288280.1"/>
    </source>
</evidence>
<dbReference type="EMBL" id="OX465081">
    <property type="protein sequence ID" value="CAI9288280.1"/>
    <property type="molecule type" value="Genomic_DNA"/>
</dbReference>
<sequence length="112" mass="12215">MQLRSSTCFSVFLIYSLCRHLHLPSPSRRRICPPNLTASLLDFFPKKGAEHIAPGGGRVCIVRSGGVGILAVDVVSSLPRLWVLDSPAGQQVLALHILPRMCPKEFQSPVVV</sequence>
<evidence type="ECO:0000313" key="3">
    <source>
        <dbReference type="Proteomes" id="UP001177003"/>
    </source>
</evidence>
<dbReference type="AlphaFoldDB" id="A0AA36EBV9"/>
<accession>A0AA36EBV9</accession>
<feature type="chain" id="PRO_5041281443" description="Anaphase-promoting complex subunit 1" evidence="1">
    <location>
        <begin position="19"/>
        <end position="112"/>
    </location>
</feature>
<protein>
    <recommendedName>
        <fullName evidence="4">Anaphase-promoting complex subunit 1</fullName>
    </recommendedName>
</protein>